<accession>A0ABW0QG63</accession>
<protein>
    <recommendedName>
        <fullName evidence="3">Secreted protein</fullName>
    </recommendedName>
</protein>
<proteinExistence type="predicted"/>
<name>A0ABW0QG63_9BURK</name>
<gene>
    <name evidence="1" type="ORF">ACFPP7_23025</name>
</gene>
<dbReference type="RefSeq" id="WP_068834850.1">
    <property type="nucleotide sequence ID" value="NZ_JBHSMX010000066.1"/>
</dbReference>
<sequence length="84" mass="8767">MAFSAPSAHAAFVVTHSGCAFMMTHFALAFVVTHSTLGAGGTSGRSHSAHAYVVAETFSALESMTTVVEPIMITMEPVMTMTTV</sequence>
<evidence type="ECO:0000313" key="1">
    <source>
        <dbReference type="EMBL" id="MFC5523768.1"/>
    </source>
</evidence>
<dbReference type="Proteomes" id="UP001596084">
    <property type="component" value="Unassembled WGS sequence"/>
</dbReference>
<reference evidence="2" key="1">
    <citation type="journal article" date="2019" name="Int. J. Syst. Evol. Microbiol.">
        <title>The Global Catalogue of Microorganisms (GCM) 10K type strain sequencing project: providing services to taxonomists for standard genome sequencing and annotation.</title>
        <authorList>
            <consortium name="The Broad Institute Genomics Platform"/>
            <consortium name="The Broad Institute Genome Sequencing Center for Infectious Disease"/>
            <person name="Wu L."/>
            <person name="Ma J."/>
        </authorList>
    </citation>
    <scope>NUCLEOTIDE SEQUENCE [LARGE SCALE GENOMIC DNA]</scope>
    <source>
        <strain evidence="2">CGMCC 4.7277</strain>
    </source>
</reference>
<evidence type="ECO:0008006" key="3">
    <source>
        <dbReference type="Google" id="ProtNLM"/>
    </source>
</evidence>
<dbReference type="EMBL" id="JBHSMX010000066">
    <property type="protein sequence ID" value="MFC5523768.1"/>
    <property type="molecule type" value="Genomic_DNA"/>
</dbReference>
<evidence type="ECO:0000313" key="2">
    <source>
        <dbReference type="Proteomes" id="UP001596084"/>
    </source>
</evidence>
<keyword evidence="2" id="KW-1185">Reference proteome</keyword>
<organism evidence="1 2">
    <name type="scientific">Polaromonas jejuensis</name>
    <dbReference type="NCBI Taxonomy" id="457502"/>
    <lineage>
        <taxon>Bacteria</taxon>
        <taxon>Pseudomonadati</taxon>
        <taxon>Pseudomonadota</taxon>
        <taxon>Betaproteobacteria</taxon>
        <taxon>Burkholderiales</taxon>
        <taxon>Comamonadaceae</taxon>
        <taxon>Polaromonas</taxon>
    </lineage>
</organism>
<comment type="caution">
    <text evidence="1">The sequence shown here is derived from an EMBL/GenBank/DDBJ whole genome shotgun (WGS) entry which is preliminary data.</text>
</comment>